<proteinExistence type="predicted"/>
<gene>
    <name evidence="1" type="ORF">NDU88_004524</name>
</gene>
<dbReference type="Proteomes" id="UP001066276">
    <property type="component" value="Chromosome 1_1"/>
</dbReference>
<organism evidence="1 2">
    <name type="scientific">Pleurodeles waltl</name>
    <name type="common">Iberian ribbed newt</name>
    <dbReference type="NCBI Taxonomy" id="8319"/>
    <lineage>
        <taxon>Eukaryota</taxon>
        <taxon>Metazoa</taxon>
        <taxon>Chordata</taxon>
        <taxon>Craniata</taxon>
        <taxon>Vertebrata</taxon>
        <taxon>Euteleostomi</taxon>
        <taxon>Amphibia</taxon>
        <taxon>Batrachia</taxon>
        <taxon>Caudata</taxon>
        <taxon>Salamandroidea</taxon>
        <taxon>Salamandridae</taxon>
        <taxon>Pleurodelinae</taxon>
        <taxon>Pleurodeles</taxon>
    </lineage>
</organism>
<evidence type="ECO:0000313" key="2">
    <source>
        <dbReference type="Proteomes" id="UP001066276"/>
    </source>
</evidence>
<name>A0AAV7WVR8_PLEWA</name>
<accession>A0AAV7WVR8</accession>
<dbReference type="EMBL" id="JANPWB010000001">
    <property type="protein sequence ID" value="KAJ1216926.1"/>
    <property type="molecule type" value="Genomic_DNA"/>
</dbReference>
<reference evidence="1" key="1">
    <citation type="journal article" date="2022" name="bioRxiv">
        <title>Sequencing and chromosome-scale assembly of the giantPleurodeles waltlgenome.</title>
        <authorList>
            <person name="Brown T."/>
            <person name="Elewa A."/>
            <person name="Iarovenko S."/>
            <person name="Subramanian E."/>
            <person name="Araus A.J."/>
            <person name="Petzold A."/>
            <person name="Susuki M."/>
            <person name="Suzuki K.-i.T."/>
            <person name="Hayashi T."/>
            <person name="Toyoda A."/>
            <person name="Oliveira C."/>
            <person name="Osipova E."/>
            <person name="Leigh N.D."/>
            <person name="Simon A."/>
            <person name="Yun M.H."/>
        </authorList>
    </citation>
    <scope>NUCLEOTIDE SEQUENCE</scope>
    <source>
        <strain evidence="1">20211129_DDA</strain>
        <tissue evidence="1">Liver</tissue>
    </source>
</reference>
<sequence>MDEVVLYVWSHCGATSDENRAVGQVIASTNALQLELYQDGMGLACIVYFTNILPVRCHSGPVQCEATPFGSQVEWTRLSERNTRGVLGPGGAGE</sequence>
<dbReference type="AlphaFoldDB" id="A0AAV7WVR8"/>
<keyword evidence="2" id="KW-1185">Reference proteome</keyword>
<comment type="caution">
    <text evidence="1">The sequence shown here is derived from an EMBL/GenBank/DDBJ whole genome shotgun (WGS) entry which is preliminary data.</text>
</comment>
<evidence type="ECO:0000313" key="1">
    <source>
        <dbReference type="EMBL" id="KAJ1216926.1"/>
    </source>
</evidence>
<protein>
    <submittedName>
        <fullName evidence="1">Uncharacterized protein</fullName>
    </submittedName>
</protein>